<dbReference type="RefSeq" id="WP_309488769.1">
    <property type="nucleotide sequence ID" value="NZ_JAENIG010000002.1"/>
</dbReference>
<evidence type="ECO:0000256" key="4">
    <source>
        <dbReference type="ARBA" id="ARBA00022759"/>
    </source>
</evidence>
<dbReference type="AlphaFoldDB" id="A0AAE2SAN4"/>
<dbReference type="InterPro" id="IPR003615">
    <property type="entry name" value="HNH_nuc"/>
</dbReference>
<evidence type="ECO:0000256" key="10">
    <source>
        <dbReference type="ARBA" id="ARBA00023211"/>
    </source>
</evidence>
<comment type="subunit">
    <text evidence="11">Monomer. Binds crRNA and tracrRNA.</text>
</comment>
<dbReference type="InterPro" id="IPR033114">
    <property type="entry name" value="HNH_CAS9"/>
</dbReference>
<keyword evidence="10" id="KW-0464">Manganese</keyword>
<evidence type="ECO:0000256" key="7">
    <source>
        <dbReference type="ARBA" id="ARBA00022884"/>
    </source>
</evidence>
<protein>
    <recommendedName>
        <fullName evidence="13">HNH Cas9-type domain-containing protein</fullName>
    </recommendedName>
</protein>
<dbReference type="Pfam" id="PF13395">
    <property type="entry name" value="HNH_4"/>
    <property type="match status" value="1"/>
</dbReference>
<keyword evidence="9 12" id="KW-0238">DNA-binding</keyword>
<dbReference type="Proteomes" id="UP000634206">
    <property type="component" value="Unassembled WGS sequence"/>
</dbReference>
<keyword evidence="6" id="KW-0460">Magnesium</keyword>
<accession>A0AAE2SAN4</accession>
<dbReference type="Gene3D" id="3.30.420.10">
    <property type="entry name" value="Ribonuclease H-like superfamily/Ribonuclease H"/>
    <property type="match status" value="1"/>
</dbReference>
<evidence type="ECO:0000256" key="1">
    <source>
        <dbReference type="ARBA" id="ARBA00001946"/>
    </source>
</evidence>
<dbReference type="GO" id="GO:0003723">
    <property type="term" value="F:RNA binding"/>
    <property type="evidence" value="ECO:0007669"/>
    <property type="project" value="UniProtKB-UniRule"/>
</dbReference>
<evidence type="ECO:0000256" key="3">
    <source>
        <dbReference type="ARBA" id="ARBA00022723"/>
    </source>
</evidence>
<keyword evidence="2 12" id="KW-0540">Nuclease</keyword>
<evidence type="ECO:0000259" key="13">
    <source>
        <dbReference type="PROSITE" id="PS51749"/>
    </source>
</evidence>
<keyword evidence="15" id="KW-1185">Reference proteome</keyword>
<evidence type="ECO:0000256" key="8">
    <source>
        <dbReference type="ARBA" id="ARBA00023118"/>
    </source>
</evidence>
<dbReference type="PROSITE" id="PS51749">
    <property type="entry name" value="HNH_CAS9"/>
    <property type="match status" value="1"/>
</dbReference>
<proteinExistence type="predicted"/>
<name>A0AAE2SAN4_9BACT</name>
<dbReference type="GO" id="GO:0016787">
    <property type="term" value="F:hydrolase activity"/>
    <property type="evidence" value="ECO:0007669"/>
    <property type="project" value="UniProtKB-KW"/>
</dbReference>
<keyword evidence="3" id="KW-0479">Metal-binding</keyword>
<dbReference type="GO" id="GO:0003677">
    <property type="term" value="F:DNA binding"/>
    <property type="evidence" value="ECO:0007669"/>
    <property type="project" value="UniProtKB-UniRule"/>
</dbReference>
<keyword evidence="5 12" id="KW-0378">Hydrolase</keyword>
<sequence length="1188" mass="134756">MPSSKNLSFSFDIGHSSIGWAVLEKTPNLHPKILGAGVVTFPADDCLASTRRDHRRTRRNIRATRQRIERLKLWLEHRNVLTREELDQPGHAAPFLLASAALTGVRKLTALELWHVLRWYAHNRGYDGNSRWSRQDDDDSEDTEKVKNAKEQLNKFGTHTMAETVCQLLDLKPADVDKKISSFLPYKTLNTAYPRSIITEEVSRILDLHCDQIAGLDSTTCKLIFPDRDLTHEERTLLTKAKIKLPKRYHGGLLFGQLVPRFDNRIISRCPITWAKIYRAEIEKGTDEKEACRIAERDAKVPAKKCPEFLEYRLARILANLKADGEPVSAATRQAIFKTAQDQGRLTHKDLETIIQQHHPNSNTNIHTYFQLHPDSEEALVFDPVMHELHKAKGTRAKLSPFWKFLPESTDASAVDTWQKGDSVNLHWIIEQTKGTGNEAALESEIEKQFKKAKKNFADIDDFCQRTKASVKWPTGRAPFARPVLKQVTQEILAGFDATKACLATDQEKGERKPSDGVLYEFSVPNSEVNQLLQKRPLEKLTNNPLVRHRLLILERLLEDMIKEFAPNDEKSINEITVEVAREVKELSGKTAKEIASELNGRLKDFKAAVSHLEKEAPTLPVTGGLIRKCRIAMDMGWTCPFTGKSYDAYELPKLELEHIIPFSSRKTNALHALVLTWPEVNRWKGNRTARKFVIDEGGKKVPNKELLSILGEKPYLKLVGKLKVKGHDDDRKRQRARKALLEVTTFEKKEQGFTEGSLTQSSHLIKLAMRGLIKRLPHANLVSIPGIATGEIRKSWSLLGTLGHPNVCGNEAMRWLEKRDRETGQLVTDGYNKFPALGTPDPANKKAVKAAPVCPNDECEKPLSWPEDISVSQAHCPHCHAILRRVPKPKDEIRSLTHLHHALDALTIGLITHYFPLTQFGQNQSGKIWQALVNRNKTEEEKKFLRSLKLFSEHERRDKKDISKVRTEFSLNPLHKDVKEQVIHHLAQGRVVQHIPANRSGTKAELMTWGITEYSQEQVKLHQKTSTTESNIRVKTHKIRTERPDKLLGPKPHHGSGKLKAVNGALIIGENFGLVLDPEPQVIPFHQVQRQLDAITEINNGQVPRILRNGMLIRLKANPPRSQQDYIGIWKIVSIKNNKGKFLLDLIRPAYITARNGVAWSGMNKTLDPLLECGMEIVTNTYSGWDT</sequence>
<dbReference type="InterPro" id="IPR036397">
    <property type="entry name" value="RNaseH_sf"/>
</dbReference>
<comment type="caution">
    <text evidence="14">The sequence shown here is derived from an EMBL/GenBank/DDBJ whole genome shotgun (WGS) entry which is preliminary data.</text>
</comment>
<evidence type="ECO:0000256" key="6">
    <source>
        <dbReference type="ARBA" id="ARBA00022842"/>
    </source>
</evidence>
<keyword evidence="7" id="KW-0694">RNA-binding</keyword>
<evidence type="ECO:0000256" key="12">
    <source>
        <dbReference type="PROSITE-ProRule" id="PRU01085"/>
    </source>
</evidence>
<evidence type="ECO:0000256" key="2">
    <source>
        <dbReference type="ARBA" id="ARBA00022722"/>
    </source>
</evidence>
<evidence type="ECO:0000256" key="5">
    <source>
        <dbReference type="ARBA" id="ARBA00022801"/>
    </source>
</evidence>
<reference evidence="14" key="1">
    <citation type="submission" date="2021-01" db="EMBL/GenBank/DDBJ databases">
        <title>Modified the classification status of verrucomicrobia.</title>
        <authorList>
            <person name="Feng X."/>
        </authorList>
    </citation>
    <scope>NUCLEOTIDE SEQUENCE</scope>
    <source>
        <strain evidence="14">5K15</strain>
    </source>
</reference>
<gene>
    <name evidence="14" type="ORF">JIN83_04300</name>
</gene>
<organism evidence="14 15">
    <name type="scientific">Oceaniferula flava</name>
    <dbReference type="NCBI Taxonomy" id="2800421"/>
    <lineage>
        <taxon>Bacteria</taxon>
        <taxon>Pseudomonadati</taxon>
        <taxon>Verrucomicrobiota</taxon>
        <taxon>Verrucomicrobiia</taxon>
        <taxon>Verrucomicrobiales</taxon>
        <taxon>Verrucomicrobiaceae</taxon>
        <taxon>Oceaniferula</taxon>
    </lineage>
</organism>
<evidence type="ECO:0000313" key="14">
    <source>
        <dbReference type="EMBL" id="MBK1854164.1"/>
    </source>
</evidence>
<evidence type="ECO:0000313" key="15">
    <source>
        <dbReference type="Proteomes" id="UP000634206"/>
    </source>
</evidence>
<feature type="domain" description="HNH Cas9-type" evidence="13">
    <location>
        <begin position="588"/>
        <end position="759"/>
    </location>
</feature>
<comment type="cofactor">
    <cofactor evidence="1">
        <name>Mg(2+)</name>
        <dbReference type="ChEBI" id="CHEBI:18420"/>
    </cofactor>
</comment>
<dbReference type="InterPro" id="IPR028629">
    <property type="entry name" value="Cas9"/>
</dbReference>
<keyword evidence="4 12" id="KW-0255">Endonuclease</keyword>
<dbReference type="NCBIfam" id="TIGR01865">
    <property type="entry name" value="cas_Csn1"/>
    <property type="match status" value="1"/>
</dbReference>
<keyword evidence="8" id="KW-0051">Antiviral defense</keyword>
<evidence type="ECO:0000256" key="11">
    <source>
        <dbReference type="ARBA" id="ARBA00046380"/>
    </source>
</evidence>
<dbReference type="GO" id="GO:0051607">
    <property type="term" value="P:defense response to virus"/>
    <property type="evidence" value="ECO:0007669"/>
    <property type="project" value="UniProtKB-KW"/>
</dbReference>
<dbReference type="EMBL" id="JAENIG010000002">
    <property type="protein sequence ID" value="MBK1854164.1"/>
    <property type="molecule type" value="Genomic_DNA"/>
</dbReference>
<evidence type="ECO:0000256" key="9">
    <source>
        <dbReference type="ARBA" id="ARBA00023125"/>
    </source>
</evidence>
<dbReference type="GO" id="GO:0046872">
    <property type="term" value="F:metal ion binding"/>
    <property type="evidence" value="ECO:0007669"/>
    <property type="project" value="UniProtKB-KW"/>
</dbReference>
<dbReference type="GO" id="GO:0004519">
    <property type="term" value="F:endonuclease activity"/>
    <property type="evidence" value="ECO:0007669"/>
    <property type="project" value="UniProtKB-UniRule"/>
</dbReference>